<keyword evidence="3" id="KW-0812">Transmembrane</keyword>
<feature type="transmembrane region" description="Helical" evidence="3">
    <location>
        <begin position="772"/>
        <end position="798"/>
    </location>
</feature>
<feature type="compositionally biased region" description="Low complexity" evidence="2">
    <location>
        <begin position="128"/>
        <end position="144"/>
    </location>
</feature>
<evidence type="ECO:0000313" key="5">
    <source>
        <dbReference type="EMBL" id="SFJ15997.1"/>
    </source>
</evidence>
<proteinExistence type="predicted"/>
<reference evidence="5 6" key="1">
    <citation type="submission" date="2016-10" db="EMBL/GenBank/DDBJ databases">
        <authorList>
            <person name="de Groot N.N."/>
        </authorList>
    </citation>
    <scope>NUCLEOTIDE SEQUENCE [LARGE SCALE GENOMIC DNA]</scope>
    <source>
        <strain evidence="5 6">CGMCC 1.11030</strain>
    </source>
</reference>
<feature type="coiled-coil region" evidence="1">
    <location>
        <begin position="801"/>
        <end position="863"/>
    </location>
</feature>
<keyword evidence="3" id="KW-1133">Transmembrane helix</keyword>
<feature type="compositionally biased region" description="Low complexity" evidence="2">
    <location>
        <begin position="242"/>
        <end position="260"/>
    </location>
</feature>
<feature type="compositionally biased region" description="Pro residues" evidence="2">
    <location>
        <begin position="1051"/>
        <end position="1062"/>
    </location>
</feature>
<dbReference type="InterPro" id="IPR011646">
    <property type="entry name" value="KAP_P-loop"/>
</dbReference>
<evidence type="ECO:0000256" key="1">
    <source>
        <dbReference type="SAM" id="Coils"/>
    </source>
</evidence>
<feature type="region of interest" description="Disordered" evidence="2">
    <location>
        <begin position="60"/>
        <end position="175"/>
    </location>
</feature>
<accession>A0A1I3P3T0</accession>
<dbReference type="InterPro" id="IPR052754">
    <property type="entry name" value="NTPase_KAP_P-loop"/>
</dbReference>
<feature type="domain" description="KAP NTPase" evidence="4">
    <location>
        <begin position="915"/>
        <end position="1123"/>
    </location>
</feature>
<dbReference type="InterPro" id="IPR027417">
    <property type="entry name" value="P-loop_NTPase"/>
</dbReference>
<dbReference type="Proteomes" id="UP000199377">
    <property type="component" value="Unassembled WGS sequence"/>
</dbReference>
<dbReference type="AlphaFoldDB" id="A0A1I3P3T0"/>
<keyword evidence="1" id="KW-0175">Coiled coil</keyword>
<evidence type="ECO:0000256" key="3">
    <source>
        <dbReference type="SAM" id="Phobius"/>
    </source>
</evidence>
<sequence length="1264" mass="134650">MASPPQPEPEEILRAAVERPGEGTLGDLALQVDRVLGVLEKLDEAELRRSYATLARIVGGADKGEAPDEGGSPLRALSAVLERMRMAPARRPPPARSSSEPTAEAPRAPRKAPRAKTAAPRETRETAPSETPPETTKAAAPPDTGRSAGAPETSGSAAGPETSGSAAAPETGAADAPPAIDLDLWSDLRAKLHDALGVGDLRVAGRQLVMLGTLLDLAEESPAADARTLARLRRERDAAAEALAAAEAEAEFPNRAQPDPAADPPPDPRVRLLDAPGRAVALRDLAEARAGEGEPLLAPPALDLLERASRLAEALELPAPGAPDRSLLVVTPAALLAALLAGEREGGAVAGRLREWIAGRPGAEAALARATRAPEPPRRGGEAVADAATRALLARAAALAGEVRGASTAPGRGVLLAALCLTPGGRQAFLDLGLGGDDPQGFLAELATVHIDLQLAVDVAHDRTDWARWLEAHPLPDPDTLLDGLRLRQPLRLSVPDYAADDVARRRGTTGSMLEGDRLGVAADARALADLICLEAARPPLAIGLFGPWGSGKSTFMRMIEEAAEANRETARRMREGGETPPFVESVAHVWFNAWHYLDANLWASLVSHIFRELHRLSQGLSAEEAARMDYLVRKLASAAQAETAAREGVRTADASVKRARRRVAAADRLRACLRRKLAEAAPRALDELLAEETRRGLAALQAAGVSAPLQSVEQLRDLRRELSGLGGRLRLTGAAILRGGARTWGALALAAAALAAGGLGAAWLGQGGAGAPAWLAAFLAEASGWLGVTGALAAAVLPHLRRANAAMDALAAAEEEARARLAEAEAERRRLEADLARLEAERLRAQDDLDARRRERERLEAMRRGEQPAELLAQFIEERARAEGYRKHLGLLSQIRADFELMADLLAPRTPAVRADAAKRIEADPAALPHIGRIVLYIDDLDRCRDEQVVEVLEAIHLLLAFDLFVVVVGVDARWVEGALTRFYAQQLSPGETADGRPSVADYLEKIFQIPFRLRPMELGEGGGYSRLVAELVGPVQETGTGLADAMPDAPAPGPAGPAPAPAEDEGPAPLPAIDLSAVWPAEETPAQVLERVTLTRPELEAIEALGPLVGRSPRTAKRFVNLYRLLRSRRRGEELEAFLEGQQGHAAPFRGALFWLALETGLDARQSDLLRDALSGDLVWSWNDLVQARSSALHDVLDDAGPLADARIALRRRKAFWDSIEGLEREGVLVEGFQTLDALWPDARAEIVAEASRYSFRFGGAF</sequence>
<evidence type="ECO:0000313" key="6">
    <source>
        <dbReference type="Proteomes" id="UP000199377"/>
    </source>
</evidence>
<feature type="region of interest" description="Disordered" evidence="2">
    <location>
        <begin position="1041"/>
        <end position="1069"/>
    </location>
</feature>
<dbReference type="RefSeq" id="WP_092865440.1">
    <property type="nucleotide sequence ID" value="NZ_FOQH01000015.1"/>
</dbReference>
<evidence type="ECO:0000259" key="4">
    <source>
        <dbReference type="Pfam" id="PF07693"/>
    </source>
</evidence>
<dbReference type="OrthoDB" id="88903at2"/>
<dbReference type="PANTHER" id="PTHR22674">
    <property type="entry name" value="NTPASE, KAP FAMILY P-LOOP DOMAIN-CONTAINING 1"/>
    <property type="match status" value="1"/>
</dbReference>
<dbReference type="EMBL" id="FOQH01000015">
    <property type="protein sequence ID" value="SFJ15997.1"/>
    <property type="molecule type" value="Genomic_DNA"/>
</dbReference>
<feature type="transmembrane region" description="Helical" evidence="3">
    <location>
        <begin position="745"/>
        <end position="766"/>
    </location>
</feature>
<evidence type="ECO:0000256" key="2">
    <source>
        <dbReference type="SAM" id="MobiDB-lite"/>
    </source>
</evidence>
<feature type="domain" description="KAP NTPase" evidence="4">
    <location>
        <begin position="525"/>
        <end position="624"/>
    </location>
</feature>
<dbReference type="STRING" id="1114924.SAMN05216258_11547"/>
<dbReference type="SUPFAM" id="SSF52540">
    <property type="entry name" value="P-loop containing nucleoside triphosphate hydrolases"/>
    <property type="match status" value="1"/>
</dbReference>
<gene>
    <name evidence="5" type="ORF">SAMN05216258_11547</name>
</gene>
<dbReference type="Pfam" id="PF07693">
    <property type="entry name" value="KAP_NTPase"/>
    <property type="match status" value="2"/>
</dbReference>
<name>A0A1I3P3T0_9RHOB</name>
<dbReference type="PANTHER" id="PTHR22674:SF6">
    <property type="entry name" value="NTPASE KAP FAMILY P-LOOP DOMAIN-CONTAINING PROTEIN 1"/>
    <property type="match status" value="1"/>
</dbReference>
<keyword evidence="6" id="KW-1185">Reference proteome</keyword>
<keyword evidence="3" id="KW-0472">Membrane</keyword>
<feature type="region of interest" description="Disordered" evidence="2">
    <location>
        <begin position="242"/>
        <end position="268"/>
    </location>
</feature>
<feature type="compositionally biased region" description="Low complexity" evidence="2">
    <location>
        <begin position="96"/>
        <end position="106"/>
    </location>
</feature>
<organism evidence="5 6">
    <name type="scientific">Albimonas pacifica</name>
    <dbReference type="NCBI Taxonomy" id="1114924"/>
    <lineage>
        <taxon>Bacteria</taxon>
        <taxon>Pseudomonadati</taxon>
        <taxon>Pseudomonadota</taxon>
        <taxon>Alphaproteobacteria</taxon>
        <taxon>Rhodobacterales</taxon>
        <taxon>Paracoccaceae</taxon>
        <taxon>Albimonas</taxon>
    </lineage>
</organism>
<feature type="compositionally biased region" description="Low complexity" evidence="2">
    <location>
        <begin position="166"/>
        <end position="175"/>
    </location>
</feature>
<protein>
    <submittedName>
        <fullName evidence="5">KAP family P-loop domain-containing protein</fullName>
    </submittedName>
</protein>